<dbReference type="GO" id="GO:0008506">
    <property type="term" value="F:sucrose:proton symporter activity"/>
    <property type="evidence" value="ECO:0007669"/>
    <property type="project" value="TreeGrafter"/>
</dbReference>
<accession>A0A9P6TYR5</accession>
<keyword evidence="2" id="KW-0813">Transport</keyword>
<reference evidence="7" key="1">
    <citation type="journal article" date="2020" name="Fungal Divers.">
        <title>Resolving the Mortierellaceae phylogeny through synthesis of multi-gene phylogenetics and phylogenomics.</title>
        <authorList>
            <person name="Vandepol N."/>
            <person name="Liber J."/>
            <person name="Desiro A."/>
            <person name="Na H."/>
            <person name="Kennedy M."/>
            <person name="Barry K."/>
            <person name="Grigoriev I.V."/>
            <person name="Miller A.N."/>
            <person name="O'Donnell K."/>
            <person name="Stajich J.E."/>
            <person name="Bonito G."/>
        </authorList>
    </citation>
    <scope>NUCLEOTIDE SEQUENCE</scope>
    <source>
        <strain evidence="7">KOD948</strain>
    </source>
</reference>
<dbReference type="InterPro" id="IPR036259">
    <property type="entry name" value="MFS_trans_sf"/>
</dbReference>
<dbReference type="EMBL" id="JAAAJA010000526">
    <property type="protein sequence ID" value="KAG0252348.1"/>
    <property type="molecule type" value="Genomic_DNA"/>
</dbReference>
<feature type="transmembrane region" description="Helical" evidence="6">
    <location>
        <begin position="33"/>
        <end position="54"/>
    </location>
</feature>
<evidence type="ECO:0008006" key="9">
    <source>
        <dbReference type="Google" id="ProtNLM"/>
    </source>
</evidence>
<comment type="caution">
    <text evidence="7">The sequence shown here is derived from an EMBL/GenBank/DDBJ whole genome shotgun (WGS) entry which is preliminary data.</text>
</comment>
<evidence type="ECO:0000256" key="4">
    <source>
        <dbReference type="ARBA" id="ARBA00022989"/>
    </source>
</evidence>
<dbReference type="GO" id="GO:0005886">
    <property type="term" value="C:plasma membrane"/>
    <property type="evidence" value="ECO:0007669"/>
    <property type="project" value="TreeGrafter"/>
</dbReference>
<keyword evidence="5 6" id="KW-0472">Membrane</keyword>
<dbReference type="PANTHER" id="PTHR19432">
    <property type="entry name" value="SUGAR TRANSPORTER"/>
    <property type="match status" value="1"/>
</dbReference>
<evidence type="ECO:0000256" key="6">
    <source>
        <dbReference type="SAM" id="Phobius"/>
    </source>
</evidence>
<evidence type="ECO:0000313" key="7">
    <source>
        <dbReference type="EMBL" id="KAG0252348.1"/>
    </source>
</evidence>
<dbReference type="SUPFAM" id="SSF103473">
    <property type="entry name" value="MFS general substrate transporter"/>
    <property type="match status" value="1"/>
</dbReference>
<gene>
    <name evidence="7" type="ORF">BG011_007031</name>
</gene>
<feature type="transmembrane region" description="Helical" evidence="6">
    <location>
        <begin position="74"/>
        <end position="94"/>
    </location>
</feature>
<evidence type="ECO:0000256" key="2">
    <source>
        <dbReference type="ARBA" id="ARBA00022448"/>
    </source>
</evidence>
<organism evidence="7 8">
    <name type="scientific">Mortierella polycephala</name>
    <dbReference type="NCBI Taxonomy" id="41804"/>
    <lineage>
        <taxon>Eukaryota</taxon>
        <taxon>Fungi</taxon>
        <taxon>Fungi incertae sedis</taxon>
        <taxon>Mucoromycota</taxon>
        <taxon>Mortierellomycotina</taxon>
        <taxon>Mortierellomycetes</taxon>
        <taxon>Mortierellales</taxon>
        <taxon>Mortierellaceae</taxon>
        <taxon>Mortierella</taxon>
    </lineage>
</organism>
<evidence type="ECO:0000313" key="8">
    <source>
        <dbReference type="Proteomes" id="UP000726737"/>
    </source>
</evidence>
<feature type="transmembrane region" description="Helical" evidence="6">
    <location>
        <begin position="146"/>
        <end position="166"/>
    </location>
</feature>
<dbReference type="OrthoDB" id="28755at2759"/>
<evidence type="ECO:0000256" key="5">
    <source>
        <dbReference type="ARBA" id="ARBA00023136"/>
    </source>
</evidence>
<proteinExistence type="predicted"/>
<name>A0A9P6TYR5_9FUNG</name>
<evidence type="ECO:0000256" key="3">
    <source>
        <dbReference type="ARBA" id="ARBA00022692"/>
    </source>
</evidence>
<protein>
    <recommendedName>
        <fullName evidence="9">Sucrose transporter</fullName>
    </recommendedName>
</protein>
<keyword evidence="3 6" id="KW-0812">Transmembrane</keyword>
<dbReference type="Gene3D" id="1.20.1250.20">
    <property type="entry name" value="MFS general substrate transporter like domains"/>
    <property type="match status" value="1"/>
</dbReference>
<evidence type="ECO:0000256" key="1">
    <source>
        <dbReference type="ARBA" id="ARBA00004141"/>
    </source>
</evidence>
<dbReference type="PANTHER" id="PTHR19432:SF35">
    <property type="entry name" value="SOLUTE CARRIER FAMILY 45 MEMBER 3 ISOFORM X1"/>
    <property type="match status" value="1"/>
</dbReference>
<dbReference type="Pfam" id="PF13347">
    <property type="entry name" value="MFS_2"/>
    <property type="match status" value="1"/>
</dbReference>
<comment type="subcellular location">
    <subcellularLocation>
        <location evidence="1">Membrane</location>
        <topology evidence="1">Multi-pass membrane protein</topology>
    </subcellularLocation>
</comment>
<keyword evidence="8" id="KW-1185">Reference proteome</keyword>
<dbReference type="Proteomes" id="UP000726737">
    <property type="component" value="Unassembled WGS sequence"/>
</dbReference>
<sequence>MSLVWLAGPLSGLVMQPVVGVLSDKCTSRLGRRRPFLMVGVSAVVVSFICLGWCKEIMSIVFGADYANLEGATILMAVGSIYILDFAINCVQASCRTLIVDSLPSSQQEAAASWASRLMGLGGIFGYFMGNVNLPELIPLFGDTQIKGLCVIACIFLVLTVGLTCLAVTERYLVQLSSLFLAVQLTAYMVSNKKILVANTIDPQNRRKGYLSIQAVLMARMLGQEFRTQL</sequence>
<dbReference type="AlphaFoldDB" id="A0A9P6TYR5"/>
<keyword evidence="4 6" id="KW-1133">Transmembrane helix</keyword>